<dbReference type="InterPro" id="IPR035965">
    <property type="entry name" value="PAS-like_dom_sf"/>
</dbReference>
<dbReference type="GO" id="GO:0005886">
    <property type="term" value="C:plasma membrane"/>
    <property type="evidence" value="ECO:0007669"/>
    <property type="project" value="UniProtKB-SubCell"/>
</dbReference>
<dbReference type="InterPro" id="IPR003594">
    <property type="entry name" value="HATPase_dom"/>
</dbReference>
<dbReference type="Gene3D" id="1.10.510.10">
    <property type="entry name" value="Transferase(Phosphotransferase) domain 1"/>
    <property type="match status" value="1"/>
</dbReference>
<dbReference type="Pfam" id="PF13191">
    <property type="entry name" value="AAA_16"/>
    <property type="match status" value="1"/>
</dbReference>
<dbReference type="SMART" id="SM00065">
    <property type="entry name" value="GAF"/>
    <property type="match status" value="1"/>
</dbReference>
<evidence type="ECO:0000256" key="6">
    <source>
        <dbReference type="ARBA" id="ARBA00023012"/>
    </source>
</evidence>
<dbReference type="CDD" id="cd00082">
    <property type="entry name" value="HisKA"/>
    <property type="match status" value="1"/>
</dbReference>
<dbReference type="Gene3D" id="3.30.565.10">
    <property type="entry name" value="Histidine kinase-like ATPase, C-terminal domain"/>
    <property type="match status" value="1"/>
</dbReference>
<evidence type="ECO:0000259" key="8">
    <source>
        <dbReference type="PROSITE" id="PS50109"/>
    </source>
</evidence>
<dbReference type="KEGG" id="ams:AMIS_30890"/>
<name>I0H5M2_ACTM4</name>
<reference evidence="11 12" key="1">
    <citation type="submission" date="2012-02" db="EMBL/GenBank/DDBJ databases">
        <title>Complete genome sequence of Actinoplanes missouriensis 431 (= NBRC 102363).</title>
        <authorList>
            <person name="Ohnishi Y."/>
            <person name="Ishikawa J."/>
            <person name="Sekine M."/>
            <person name="Hosoyama A."/>
            <person name="Harada T."/>
            <person name="Narita H."/>
            <person name="Hata T."/>
            <person name="Konno Y."/>
            <person name="Tutikane K."/>
            <person name="Fujita N."/>
            <person name="Horinouchi S."/>
            <person name="Hayakawa M."/>
        </authorList>
    </citation>
    <scope>NUCLEOTIDE SEQUENCE [LARGE SCALE GENOMIC DNA]</scope>
    <source>
        <strain evidence="12">ATCC 14538 / DSM 43046 / CBS 188.64 / JCM 3121 / NBRC 102363 / NCIMB 12654 / NRRL B-3342 / UNCC 431</strain>
    </source>
</reference>
<feature type="domain" description="PAS" evidence="9">
    <location>
        <begin position="1433"/>
        <end position="1503"/>
    </location>
</feature>
<dbReference type="Pfam" id="PF00069">
    <property type="entry name" value="Pkinase"/>
    <property type="match status" value="1"/>
</dbReference>
<dbReference type="EC" id="2.7.13.3" evidence="3"/>
<dbReference type="SMART" id="SM00086">
    <property type="entry name" value="PAC"/>
    <property type="match status" value="1"/>
</dbReference>
<evidence type="ECO:0000313" key="11">
    <source>
        <dbReference type="EMBL" id="BAL88309.1"/>
    </source>
</evidence>
<dbReference type="HOGENOM" id="CLU_000445_34_2_11"/>
<evidence type="ECO:0000259" key="9">
    <source>
        <dbReference type="PROSITE" id="PS50112"/>
    </source>
</evidence>
<dbReference type="PROSITE" id="PS50011">
    <property type="entry name" value="PROTEIN_KINASE_DOM"/>
    <property type="match status" value="1"/>
</dbReference>
<dbReference type="PROSITE" id="PS50112">
    <property type="entry name" value="PAS"/>
    <property type="match status" value="1"/>
</dbReference>
<dbReference type="InterPro" id="IPR003018">
    <property type="entry name" value="GAF"/>
</dbReference>
<dbReference type="EMBL" id="AP012319">
    <property type="protein sequence ID" value="BAL88309.1"/>
    <property type="molecule type" value="Genomic_DNA"/>
</dbReference>
<dbReference type="SMART" id="SM00220">
    <property type="entry name" value="S_TKc"/>
    <property type="match status" value="1"/>
</dbReference>
<dbReference type="InterPro" id="IPR005467">
    <property type="entry name" value="His_kinase_dom"/>
</dbReference>
<dbReference type="SMART" id="SM00388">
    <property type="entry name" value="HisKA"/>
    <property type="match status" value="1"/>
</dbReference>
<keyword evidence="5 11" id="KW-0808">Transferase</keyword>
<dbReference type="Pfam" id="PF01590">
    <property type="entry name" value="GAF"/>
    <property type="match status" value="1"/>
</dbReference>
<dbReference type="SUPFAM" id="SSF47384">
    <property type="entry name" value="Homodimeric domain of signal transducing histidine kinase"/>
    <property type="match status" value="1"/>
</dbReference>
<dbReference type="SUPFAM" id="SSF55785">
    <property type="entry name" value="PYP-like sensor domain (PAS domain)"/>
    <property type="match status" value="1"/>
</dbReference>
<comment type="catalytic activity">
    <reaction evidence="1">
        <text>ATP + protein L-histidine = ADP + protein N-phospho-L-histidine.</text>
        <dbReference type="EC" id="2.7.13.3"/>
    </reaction>
</comment>
<dbReference type="SMART" id="SM00091">
    <property type="entry name" value="PAS"/>
    <property type="match status" value="1"/>
</dbReference>
<evidence type="ECO:0000256" key="5">
    <source>
        <dbReference type="ARBA" id="ARBA00022777"/>
    </source>
</evidence>
<keyword evidence="4" id="KW-0597">Phosphoprotein</keyword>
<dbReference type="Gene3D" id="3.40.50.300">
    <property type="entry name" value="P-loop containing nucleotide triphosphate hydrolases"/>
    <property type="match status" value="1"/>
</dbReference>
<dbReference type="CDD" id="cd00075">
    <property type="entry name" value="HATPase"/>
    <property type="match status" value="1"/>
</dbReference>
<sequence length="1810" mass="192800">MAEELLYRNDSTQVLRQTATDDAGSLICKRAFGPGAVRRIDRERAVLRHLAGVPGVPRLADRQARQSLFSIDDGGAPIAVSRLSASRLLDVARELTGTVAAMHRAGVLHHDITPANVVLTGSGTPVLIDYDMAEILPPGSPAIAPPDQPLGTLGYQAPEQTGRLRLPVDQRADLYGLGATLYALATGESPFPGDDPLDVIRDTLVRCPVSPAGRHGLPPAFADIILRLLEKDPDRRYQSAEALAHDLDCFGTGHWRLGEHDFPAVLTGPADLVGRDDEIRMLVAALDRAQTGGPALLIGGPAGVGKSSLVTALRRVVTARGGWFINGKYDQFRTGTGSGGIRRAMAKLAGLLLAEPEPDITADRRRIVAALGANLPVILTAVPELTPLLGARAEPADDPGTAPARVTTAIIALLKAVAGQRPVVLAVDDLQWASHSSLQIFETIVAAGPIPGLLIVGTYRDHDAGHPLAALAARGERNGRIDPPIRITGLDPGGLTALVGAVLRLPVDAAAGLAELLHEPSGGNPYTAVELLNALRGDGLLTLGRDGWRWDPEAARAFLARKLVPDVMTDRLARLPGPTRRVLTALACLGGDTPPAVLAAALRMPAAALIQHLAPAAAARLIGADRPGTTSGTVRFRHDLIHRAAYDALDEPERARMQLAMARNLADRDDARQEAAEQYLAAADLLDDPRERRAAAQLLHAAGCRAAQLTNYVVAEELYRCADRLAPADVILADRHAALYCLGRLADADEVYRSLVDRSPGLPALAAATPTQINSLTQRGASVAAIDLGVRVLARFGIALPTDLAAAVDAGVDWLYRWAERIEAGQENTAETTDPRIIAAGRVINRLLAPAFYLDPLMHAWLVLQAQQLWERHGVCAPFVGTLGAVVAVTIDLRDDYRTGYRLTAYTAAVGRRHGYQAETAVARYMHLCLAAHWCEPAEGILEVAQQTRDDLIAVGDVQVASMLSNRLSAVLVDCGETLDAAADEITSSLAFAERTGARFSVLSLTGYRQLIRALQGRTDGPGSLVSADFDEAEYLAGIAAAQAGLATYHTNRALAAMIFDDEERLEEASAAAMTGVRAIRGFYNSMLARVTRAVSLARRIRAGADTAAVRDLDEARSWLARRAADCPHNFRPLLHLVEAERAWALGDPVTATREYDAGLTEVSGRPWHRALLAERAGLFHLSQGLEYGGRRLLADALDAYCRWGAQGKADAMTAAHPFLRAAASPATGSHGPGGETLPIDLMAVLRASQALSSQTTVAGLQAQVGDLLAGMTGATVAHLVLQHQETSDWYASAIAGPDREQPAAVVADPANPGESRLPLAAIRYALRTREPLLVDDATGDDRFSHDPYLSGLDLCALLVVPVPSHNVAHAVLVLENHRQRGIFSTDRLETVRLIAGQLAVSLDNAILYDSLDSAVRARTADLAAATRRLADSERRVRSHFEHAAVGQVIHGIDDRIEEANPAFLDMVGTTARKLTGSKLTELFAVPDRDAHRRDLDEVIADRRPRISRELTLMRADGRHLDAQVTVSAVRDADGRPAQLVSILQDISARRAAEAARDAAHLELADRNRELEAANQLKSDLMGMLGHEIGNPLAMILGHLELARTDDDLPEPFAGLLERIHRNARRLDTIVNEVLALVRIDAGQLTALPSPTVVADHIDAALAAGAATGVPVDCPRGLVALMQPSHLDHVLINLISNAAKYGGGVTAIVAFARRASGTAVLEVHDEGPGVPPDFRDRLFGRLTRADSTASTAPGTGLGLYIVRELARANGGDVTYRPAAGHGSVFVLTMPLALHTPDHPAGVLSVPVAAR</sequence>
<dbReference type="NCBIfam" id="TIGR00229">
    <property type="entry name" value="sensory_box"/>
    <property type="match status" value="1"/>
</dbReference>
<dbReference type="Gene3D" id="3.30.450.40">
    <property type="match status" value="1"/>
</dbReference>
<dbReference type="Pfam" id="PF02518">
    <property type="entry name" value="HATPase_c"/>
    <property type="match status" value="1"/>
</dbReference>
<feature type="domain" description="Protein kinase" evidence="7">
    <location>
        <begin position="1"/>
        <end position="248"/>
    </location>
</feature>
<dbReference type="Gene3D" id="3.30.450.20">
    <property type="entry name" value="PAS domain"/>
    <property type="match status" value="1"/>
</dbReference>
<dbReference type="PROSITE" id="PS50113">
    <property type="entry name" value="PAC"/>
    <property type="match status" value="1"/>
</dbReference>
<dbReference type="GO" id="GO:0005524">
    <property type="term" value="F:ATP binding"/>
    <property type="evidence" value="ECO:0007669"/>
    <property type="project" value="InterPro"/>
</dbReference>
<keyword evidence="6" id="KW-0902">Two-component regulatory system</keyword>
<dbReference type="InterPro" id="IPR004358">
    <property type="entry name" value="Sig_transdc_His_kin-like_C"/>
</dbReference>
<dbReference type="Pfam" id="PF00512">
    <property type="entry name" value="HisKA"/>
    <property type="match status" value="1"/>
</dbReference>
<dbReference type="InterPro" id="IPR008266">
    <property type="entry name" value="Tyr_kinase_AS"/>
</dbReference>
<evidence type="ECO:0000259" key="10">
    <source>
        <dbReference type="PROSITE" id="PS50113"/>
    </source>
</evidence>
<dbReference type="PANTHER" id="PTHR43642">
    <property type="entry name" value="HYBRID SIGNAL TRANSDUCTION HISTIDINE KINASE G"/>
    <property type="match status" value="1"/>
</dbReference>
<dbReference type="SMART" id="SM00387">
    <property type="entry name" value="HATPase_c"/>
    <property type="match status" value="1"/>
</dbReference>
<dbReference type="SUPFAM" id="SSF56112">
    <property type="entry name" value="Protein kinase-like (PK-like)"/>
    <property type="match status" value="1"/>
</dbReference>
<dbReference type="SUPFAM" id="SSF55781">
    <property type="entry name" value="GAF domain-like"/>
    <property type="match status" value="1"/>
</dbReference>
<evidence type="ECO:0000256" key="3">
    <source>
        <dbReference type="ARBA" id="ARBA00012438"/>
    </source>
</evidence>
<evidence type="ECO:0000256" key="4">
    <source>
        <dbReference type="ARBA" id="ARBA00022553"/>
    </source>
</evidence>
<evidence type="ECO:0000313" key="12">
    <source>
        <dbReference type="Proteomes" id="UP000007882"/>
    </source>
</evidence>
<accession>I0H5M2</accession>
<evidence type="ECO:0000259" key="7">
    <source>
        <dbReference type="PROSITE" id="PS50011"/>
    </source>
</evidence>
<dbReference type="eggNOG" id="COG3706">
    <property type="taxonomic scope" value="Bacteria"/>
</dbReference>
<dbReference type="Pfam" id="PF13426">
    <property type="entry name" value="PAS_9"/>
    <property type="match status" value="1"/>
</dbReference>
<gene>
    <name evidence="11" type="ordered locus">AMIS_30890</name>
</gene>
<comment type="subcellular location">
    <subcellularLocation>
        <location evidence="2">Cell membrane</location>
    </subcellularLocation>
</comment>
<feature type="domain" description="PAC" evidence="10">
    <location>
        <begin position="1507"/>
        <end position="1559"/>
    </location>
</feature>
<dbReference type="eggNOG" id="COG0515">
    <property type="taxonomic scope" value="Bacteria"/>
</dbReference>
<dbReference type="InterPro" id="IPR036097">
    <property type="entry name" value="HisK_dim/P_sf"/>
</dbReference>
<dbReference type="CDD" id="cd14014">
    <property type="entry name" value="STKc_PknB_like"/>
    <property type="match status" value="1"/>
</dbReference>
<protein>
    <recommendedName>
        <fullName evidence="3">histidine kinase</fullName>
        <ecNumber evidence="3">2.7.13.3</ecNumber>
    </recommendedName>
</protein>
<dbReference type="InterPro" id="IPR001610">
    <property type="entry name" value="PAC"/>
</dbReference>
<keyword evidence="12" id="KW-1185">Reference proteome</keyword>
<dbReference type="STRING" id="512565.AMIS_30890"/>
<dbReference type="SUPFAM" id="SSF55874">
    <property type="entry name" value="ATPase domain of HSP90 chaperone/DNA topoisomerase II/histidine kinase"/>
    <property type="match status" value="1"/>
</dbReference>
<dbReference type="InterPro" id="IPR000719">
    <property type="entry name" value="Prot_kinase_dom"/>
</dbReference>
<organism evidence="11 12">
    <name type="scientific">Actinoplanes missouriensis (strain ATCC 14538 / DSM 43046 / CBS 188.64 / JCM 3121 / NBRC 102363 / NCIMB 12654 / NRRL B-3342 / UNCC 431)</name>
    <dbReference type="NCBI Taxonomy" id="512565"/>
    <lineage>
        <taxon>Bacteria</taxon>
        <taxon>Bacillati</taxon>
        <taxon>Actinomycetota</taxon>
        <taxon>Actinomycetes</taxon>
        <taxon>Micromonosporales</taxon>
        <taxon>Micromonosporaceae</taxon>
        <taxon>Actinoplanes</taxon>
    </lineage>
</organism>
<dbReference type="SUPFAM" id="SSF52540">
    <property type="entry name" value="P-loop containing nucleoside triphosphate hydrolases"/>
    <property type="match status" value="1"/>
</dbReference>
<dbReference type="InterPro" id="IPR000700">
    <property type="entry name" value="PAS-assoc_C"/>
</dbReference>
<evidence type="ECO:0000256" key="1">
    <source>
        <dbReference type="ARBA" id="ARBA00000085"/>
    </source>
</evidence>
<dbReference type="Gene3D" id="1.10.287.130">
    <property type="match status" value="1"/>
</dbReference>
<keyword evidence="5 11" id="KW-0418">Kinase</keyword>
<dbReference type="OrthoDB" id="9772100at2"/>
<dbReference type="InterPro" id="IPR029016">
    <property type="entry name" value="GAF-like_dom_sf"/>
</dbReference>
<dbReference type="InterPro" id="IPR011009">
    <property type="entry name" value="Kinase-like_dom_sf"/>
</dbReference>
<dbReference type="InterPro" id="IPR041664">
    <property type="entry name" value="AAA_16"/>
</dbReference>
<dbReference type="InterPro" id="IPR003661">
    <property type="entry name" value="HisK_dim/P_dom"/>
</dbReference>
<dbReference type="PROSITE" id="PS00109">
    <property type="entry name" value="PROTEIN_KINASE_TYR"/>
    <property type="match status" value="1"/>
</dbReference>
<dbReference type="CDD" id="cd00130">
    <property type="entry name" value="PAS"/>
    <property type="match status" value="1"/>
</dbReference>
<dbReference type="PROSITE" id="PS50109">
    <property type="entry name" value="HIS_KIN"/>
    <property type="match status" value="1"/>
</dbReference>
<dbReference type="PATRIC" id="fig|512565.3.peg.3087"/>
<evidence type="ECO:0000256" key="2">
    <source>
        <dbReference type="ARBA" id="ARBA00004236"/>
    </source>
</evidence>
<dbReference type="PRINTS" id="PR00344">
    <property type="entry name" value="BCTRLSENSOR"/>
</dbReference>
<dbReference type="Proteomes" id="UP000007882">
    <property type="component" value="Chromosome"/>
</dbReference>
<dbReference type="InterPro" id="IPR000014">
    <property type="entry name" value="PAS"/>
</dbReference>
<dbReference type="PANTHER" id="PTHR43642:SF1">
    <property type="entry name" value="HYBRID SIGNAL TRANSDUCTION HISTIDINE KINASE G"/>
    <property type="match status" value="1"/>
</dbReference>
<proteinExistence type="predicted"/>
<feature type="domain" description="Histidine kinase" evidence="8">
    <location>
        <begin position="1584"/>
        <end position="1793"/>
    </location>
</feature>
<dbReference type="InterPro" id="IPR027417">
    <property type="entry name" value="P-loop_NTPase"/>
</dbReference>
<dbReference type="InterPro" id="IPR036890">
    <property type="entry name" value="HATPase_C_sf"/>
</dbReference>
<dbReference type="eggNOG" id="COG5002">
    <property type="taxonomic scope" value="Bacteria"/>
</dbReference>
<dbReference type="InterPro" id="IPR053159">
    <property type="entry name" value="Hybrid_Histidine_Kinase"/>
</dbReference>
<dbReference type="eggNOG" id="COG3899">
    <property type="taxonomic scope" value="Bacteria"/>
</dbReference>
<dbReference type="GO" id="GO:0000155">
    <property type="term" value="F:phosphorelay sensor kinase activity"/>
    <property type="evidence" value="ECO:0007669"/>
    <property type="project" value="InterPro"/>
</dbReference>
<dbReference type="RefSeq" id="WP_014443204.1">
    <property type="nucleotide sequence ID" value="NC_017093.1"/>
</dbReference>